<dbReference type="Proteomes" id="UP000020681">
    <property type="component" value="Unassembled WGS sequence"/>
</dbReference>
<organism evidence="2 3">
    <name type="scientific">Mycobacterium ulcerans str. Harvey</name>
    <dbReference type="NCBI Taxonomy" id="1299332"/>
    <lineage>
        <taxon>Bacteria</taxon>
        <taxon>Bacillati</taxon>
        <taxon>Actinomycetota</taxon>
        <taxon>Actinomycetes</taxon>
        <taxon>Mycobacteriales</taxon>
        <taxon>Mycobacteriaceae</taxon>
        <taxon>Mycobacterium</taxon>
        <taxon>Mycobacterium ulcerans group</taxon>
    </lineage>
</organism>
<comment type="caution">
    <text evidence="2">The sequence shown here is derived from an EMBL/GenBank/DDBJ whole genome shotgun (WGS) entry which is preliminary data.</text>
</comment>
<keyword evidence="3" id="KW-1185">Reference proteome</keyword>
<dbReference type="PANTHER" id="PTHR45527">
    <property type="entry name" value="NONRIBOSOMAL PEPTIDE SYNTHETASE"/>
    <property type="match status" value="1"/>
</dbReference>
<dbReference type="Pfam" id="PF00501">
    <property type="entry name" value="AMP-binding"/>
    <property type="match status" value="1"/>
</dbReference>
<dbReference type="InterPro" id="IPR020845">
    <property type="entry name" value="AMP-binding_CS"/>
</dbReference>
<feature type="domain" description="AMP-dependent synthetase/ligase" evidence="1">
    <location>
        <begin position="117"/>
        <end position="463"/>
    </location>
</feature>
<gene>
    <name evidence="2" type="ORF">I551_5859</name>
</gene>
<evidence type="ECO:0000313" key="3">
    <source>
        <dbReference type="Proteomes" id="UP000020681"/>
    </source>
</evidence>
<dbReference type="SUPFAM" id="SSF56801">
    <property type="entry name" value="Acetyl-CoA synthetase-like"/>
    <property type="match status" value="1"/>
</dbReference>
<sequence>MFENAPIDDAIRPATTPDGAQFLPVEMESLTHYPLTVVSHLREDELLVLIEAIAEALPYLPAAEIGERMLTVLRQLPDIGDGTPDDLDIRTAAELKAHGLLAARSAPTFDTTVWEMFERQVQTTPDAVALAAAGGVRHTYAELHARACRLAGELAEHGVGPETVVALVLPRSERSIVAILGVLAAGGAYLPVDVTLPSARVESIVRQASPALAITEADYSQLVGTAVPTLALDDPAAVDSISRRSAAAPTVDRRPEQSAYVIFTSGSTGEPKGVAGTNAAVLSYFADHAERVYRAARARLGRPLRIAHAWSLSFDASWQPMVGLLDGHEIHLSDADEMRDADRLVEGIAIGQIDMIDTTPSMFVQLSAAGLLDHNLSVLALGGEAINTGLWDQLRGLSQMAVYNCYGPTEMTVEAVVAAVKDYRKPTIGTANAGTFGYVFDSALRMVPDGVVGELYLSGAQLAGAMLADLG</sequence>
<evidence type="ECO:0000259" key="1">
    <source>
        <dbReference type="Pfam" id="PF00501"/>
    </source>
</evidence>
<dbReference type="InterPro" id="IPR000873">
    <property type="entry name" value="AMP-dep_synth/lig_dom"/>
</dbReference>
<protein>
    <submittedName>
        <fullName evidence="2">AMP-binding enzyme family protein</fullName>
    </submittedName>
</protein>
<dbReference type="Gene3D" id="2.30.38.10">
    <property type="entry name" value="Luciferase, Domain 3"/>
    <property type="match status" value="1"/>
</dbReference>
<dbReference type="EMBL" id="JAOL01000156">
    <property type="protein sequence ID" value="EUA87680.1"/>
    <property type="molecule type" value="Genomic_DNA"/>
</dbReference>
<dbReference type="PANTHER" id="PTHR45527:SF1">
    <property type="entry name" value="FATTY ACID SYNTHASE"/>
    <property type="match status" value="1"/>
</dbReference>
<proteinExistence type="predicted"/>
<dbReference type="Gene3D" id="3.40.50.980">
    <property type="match status" value="2"/>
</dbReference>
<name>A0ABN0QSP1_MYCUL</name>
<dbReference type="PROSITE" id="PS00455">
    <property type="entry name" value="AMP_BINDING"/>
    <property type="match status" value="1"/>
</dbReference>
<evidence type="ECO:0000313" key="2">
    <source>
        <dbReference type="EMBL" id="EUA87680.1"/>
    </source>
</evidence>
<accession>A0ABN0QSP1</accession>
<reference evidence="2 3" key="1">
    <citation type="submission" date="2014-01" db="EMBL/GenBank/DDBJ databases">
        <authorList>
            <person name="Dobos K."/>
            <person name="Lenaerts A."/>
            <person name="Ordway D."/>
            <person name="DeGroote M.A."/>
            <person name="Parker T."/>
            <person name="Sizemore C."/>
            <person name="Tallon L.J."/>
            <person name="Sadzewicz L.K."/>
            <person name="Sengamalay N."/>
            <person name="Fraser C.M."/>
            <person name="Hine E."/>
            <person name="Shefchek K.A."/>
            <person name="Das S.P."/>
            <person name="Tettelin H."/>
        </authorList>
    </citation>
    <scope>NUCLEOTIDE SEQUENCE [LARGE SCALE GENOMIC DNA]</scope>
    <source>
        <strain evidence="2 3">Harvey</strain>
    </source>
</reference>